<dbReference type="PANTHER" id="PTHR21705:SF11">
    <property type="entry name" value="FHIP FAMILY PROTEIN CG3558"/>
    <property type="match status" value="1"/>
</dbReference>
<dbReference type="EMBL" id="JBBBZM010000162">
    <property type="protein sequence ID" value="KAL0632563.1"/>
    <property type="molecule type" value="Genomic_DNA"/>
</dbReference>
<name>A0ABR3G9D5_9PEZI</name>
<evidence type="ECO:0000313" key="3">
    <source>
        <dbReference type="Proteomes" id="UP001447188"/>
    </source>
</evidence>
<evidence type="ECO:0000313" key="2">
    <source>
        <dbReference type="EMBL" id="KAL0632563.1"/>
    </source>
</evidence>
<dbReference type="InterPro" id="IPR016024">
    <property type="entry name" value="ARM-type_fold"/>
</dbReference>
<feature type="region of interest" description="Disordered" evidence="1">
    <location>
        <begin position="679"/>
        <end position="764"/>
    </location>
</feature>
<sequence length="853" mass="94914">MDFHSWRNARENDPNSQDQLRGHVKRLTDLLIEEEKRSARLCMNFCYENQVFITLSKIGQSGSAAVIRECIAAFSTLIDNEDEDFLAQESFAQSLIAFLRRTSQGSDLMFEGEFVELLFSIAAKIRLSPGILQAWFTTRGEEEGGREFESLGPQQRFAGITNKDDFPLFYLLIDYVHHEGRVGDFARTGLLYIIEAAYTSGDLEKWIVESDLATLMASGLGALYSQLSRKLVVTYPTEDPPTILVLSDYSSSPPMFGAESSNSPEFQTHLETFLTYLIFWQDVLEHCRSADVKQTLLDHFQVLFLQQLLYPSLLESSDIDGGSSVAVLTYVRVVLDTLEHPDLIHLILSYLMSIPDKPKPTPPPQSTAMARRRKSLDLLSQVAGMDDTPTPDLFNLVDLVLTSLRSRSQQTVSATLRLVSTILRKHHPYSVSTLLKVIPVSAGAQVRTIGAHNKEMELLFSLVGDISEDKDVSESYSEHLKDNLVLLESHPCSAKLLALKSSTGRDEDRWVKLRDMYTHTIHPNDPLLRNVIELLKIFFSNTVETNLVLTAVIVDLATCSWMRPEGWLLFDPDGYEFEGSDESEEEDEMEDIENELAEIMGDNDEKDIFAQKERKRINALKKANRVPRFTSTPPILEALQGLVGQIRAYRREIPDLDDKLTERKRAFQFTDELNEALLSSPLSSPPMLPLPIRNPKLDSISPRNLARPSSAASSSVSRQRQPSGGSASAIRSSRMPAQIVPNSSSRGISPAAVAAGSPSSPFNSHVTDTTMRRIKVLQPGQAGLHLPPPPEGESREGSVVSDAGTATTVTVGEEGEFTLSHLLTNIMILQEFVLELAALVQVRASLFGDVKFA</sequence>
<evidence type="ECO:0008006" key="4">
    <source>
        <dbReference type="Google" id="ProtNLM"/>
    </source>
</evidence>
<gene>
    <name evidence="2" type="ORF">Q9L58_008540</name>
</gene>
<protein>
    <recommendedName>
        <fullName evidence="4">Retinoic acid induced 16-like protein-domain-containing protein</fullName>
    </recommendedName>
</protein>
<reference evidence="2 3" key="1">
    <citation type="submission" date="2024-02" db="EMBL/GenBank/DDBJ databases">
        <title>Discinaceae phylogenomics.</title>
        <authorList>
            <person name="Dirks A.C."/>
            <person name="James T.Y."/>
        </authorList>
    </citation>
    <scope>NUCLEOTIDE SEQUENCE [LARGE SCALE GENOMIC DNA]</scope>
    <source>
        <strain evidence="2 3">ACD0624</strain>
    </source>
</reference>
<feature type="compositionally biased region" description="Low complexity" evidence="1">
    <location>
        <begin position="749"/>
        <end position="761"/>
    </location>
</feature>
<comment type="caution">
    <text evidence="2">The sequence shown here is derived from an EMBL/GenBank/DDBJ whole genome shotgun (WGS) entry which is preliminary data.</text>
</comment>
<accession>A0ABR3G9D5</accession>
<keyword evidence="3" id="KW-1185">Reference proteome</keyword>
<dbReference type="PANTHER" id="PTHR21705">
    <property type="entry name" value="RAI16 PROTEIN-RELATED"/>
    <property type="match status" value="1"/>
</dbReference>
<dbReference type="Pfam" id="PF10257">
    <property type="entry name" value="RAI16-like"/>
    <property type="match status" value="1"/>
</dbReference>
<dbReference type="Proteomes" id="UP001447188">
    <property type="component" value="Unassembled WGS sequence"/>
</dbReference>
<dbReference type="InterPro" id="IPR019384">
    <property type="entry name" value="FHIP"/>
</dbReference>
<organism evidence="2 3">
    <name type="scientific">Discina gigas</name>
    <dbReference type="NCBI Taxonomy" id="1032678"/>
    <lineage>
        <taxon>Eukaryota</taxon>
        <taxon>Fungi</taxon>
        <taxon>Dikarya</taxon>
        <taxon>Ascomycota</taxon>
        <taxon>Pezizomycotina</taxon>
        <taxon>Pezizomycetes</taxon>
        <taxon>Pezizales</taxon>
        <taxon>Discinaceae</taxon>
        <taxon>Discina</taxon>
    </lineage>
</organism>
<feature type="compositionally biased region" description="Low complexity" evidence="1">
    <location>
        <begin position="708"/>
        <end position="734"/>
    </location>
</feature>
<proteinExistence type="predicted"/>
<evidence type="ECO:0000256" key="1">
    <source>
        <dbReference type="SAM" id="MobiDB-lite"/>
    </source>
</evidence>
<dbReference type="SUPFAM" id="SSF48371">
    <property type="entry name" value="ARM repeat"/>
    <property type="match status" value="1"/>
</dbReference>